<name>A0ABZ2EUC6_9FIRM</name>
<dbReference type="EC" id="3.6.3.-" evidence="6"/>
<dbReference type="InterPro" id="IPR003439">
    <property type="entry name" value="ABC_transporter-like_ATP-bd"/>
</dbReference>
<reference evidence="6 7" key="1">
    <citation type="journal article" date="2023" name="PLoS ONE">
        <title>Genome-based metabolic and phylogenomic analysis of three Terrisporobacter species.</title>
        <authorList>
            <person name="Boer T."/>
            <person name="Bengelsdorf F.R."/>
            <person name="Bomeke M."/>
            <person name="Daniel R."/>
            <person name="Poehlein A."/>
        </authorList>
    </citation>
    <scope>NUCLEOTIDE SEQUENCE [LARGE SCALE GENOMIC DNA]</scope>
    <source>
        <strain evidence="6 7">DSM 1288</strain>
    </source>
</reference>
<dbReference type="Gene3D" id="3.40.50.300">
    <property type="entry name" value="P-loop containing nucleotide triphosphate hydrolases"/>
    <property type="match status" value="1"/>
</dbReference>
<protein>
    <submittedName>
        <fullName evidence="6">Macrolide export ATP-binding/permease protein MacB</fullName>
        <ecNumber evidence="6">3.6.3.-</ecNumber>
    </submittedName>
</protein>
<proteinExistence type="inferred from homology"/>
<organism evidence="6 7">
    <name type="scientific">Terrisporobacter glycolicus ATCC 14880 = DSM 1288</name>
    <dbReference type="NCBI Taxonomy" id="1121315"/>
    <lineage>
        <taxon>Bacteria</taxon>
        <taxon>Bacillati</taxon>
        <taxon>Bacillota</taxon>
        <taxon>Clostridia</taxon>
        <taxon>Peptostreptococcales</taxon>
        <taxon>Peptostreptococcaceae</taxon>
        <taxon>Terrisporobacter</taxon>
    </lineage>
</organism>
<evidence type="ECO:0000256" key="1">
    <source>
        <dbReference type="ARBA" id="ARBA00005417"/>
    </source>
</evidence>
<dbReference type="PROSITE" id="PS50893">
    <property type="entry name" value="ABC_TRANSPORTER_2"/>
    <property type="match status" value="1"/>
</dbReference>
<accession>A0ABZ2EUC6</accession>
<evidence type="ECO:0000313" key="7">
    <source>
        <dbReference type="Proteomes" id="UP001348492"/>
    </source>
</evidence>
<evidence type="ECO:0000256" key="3">
    <source>
        <dbReference type="ARBA" id="ARBA00022741"/>
    </source>
</evidence>
<keyword evidence="2" id="KW-0813">Transport</keyword>
<dbReference type="PANTHER" id="PTHR42798">
    <property type="entry name" value="LIPOPROTEIN-RELEASING SYSTEM ATP-BINDING PROTEIN LOLD"/>
    <property type="match status" value="1"/>
</dbReference>
<dbReference type="Proteomes" id="UP001348492">
    <property type="component" value="Chromosome"/>
</dbReference>
<gene>
    <name evidence="6" type="primary">macB</name>
    <name evidence="6" type="ORF">TEGL_16590</name>
</gene>
<dbReference type="SUPFAM" id="SSF52540">
    <property type="entry name" value="P-loop containing nucleoside triphosphate hydrolases"/>
    <property type="match status" value="1"/>
</dbReference>
<evidence type="ECO:0000313" key="6">
    <source>
        <dbReference type="EMBL" id="WWD83253.1"/>
    </source>
</evidence>
<comment type="similarity">
    <text evidence="1">Belongs to the ABC transporter superfamily.</text>
</comment>
<dbReference type="PROSITE" id="PS00211">
    <property type="entry name" value="ABC_TRANSPORTER_1"/>
    <property type="match status" value="1"/>
</dbReference>
<dbReference type="InterPro" id="IPR017871">
    <property type="entry name" value="ABC_transporter-like_CS"/>
</dbReference>
<evidence type="ECO:0000259" key="5">
    <source>
        <dbReference type="PROSITE" id="PS50893"/>
    </source>
</evidence>
<dbReference type="InterPro" id="IPR003593">
    <property type="entry name" value="AAA+_ATPase"/>
</dbReference>
<dbReference type="InterPro" id="IPR027417">
    <property type="entry name" value="P-loop_NTPase"/>
</dbReference>
<dbReference type="EMBL" id="CP117523">
    <property type="protein sequence ID" value="WWD83253.1"/>
    <property type="molecule type" value="Genomic_DNA"/>
</dbReference>
<sequence length="252" mass="27881">MSQILIGKDINKSFNEDKNKQKILNNVSISIESGEFISIMGPSGSGKSTLMYILSGMDKCDSGSILFHNKDLSSLNVDELANIRLSKMGFVFQQPSLLKNLNILDNIILPSVRLNKKNVKSITNKALSLMKKVGLENLENRSIAQVSGGQLQRAGICRALMNDPEIIFGDEPTGALNSKSAQEIMDILRYFNKNGTTILLVTHDAKVAAQSDKIMFMKDGKIIHALKLSKFDGTNLDDRLKRITQKMHEIGI</sequence>
<dbReference type="SMART" id="SM00382">
    <property type="entry name" value="AAA"/>
    <property type="match status" value="1"/>
</dbReference>
<keyword evidence="3" id="KW-0547">Nucleotide-binding</keyword>
<keyword evidence="4 6" id="KW-0067">ATP-binding</keyword>
<dbReference type="CDD" id="cd03255">
    <property type="entry name" value="ABC_MJ0796_LolCDE_FtsE"/>
    <property type="match status" value="1"/>
</dbReference>
<dbReference type="RefSeq" id="WP_018591326.1">
    <property type="nucleotide sequence ID" value="NZ_CP117523.1"/>
</dbReference>
<dbReference type="Pfam" id="PF00005">
    <property type="entry name" value="ABC_tran"/>
    <property type="match status" value="1"/>
</dbReference>
<dbReference type="GO" id="GO:0016787">
    <property type="term" value="F:hydrolase activity"/>
    <property type="evidence" value="ECO:0007669"/>
    <property type="project" value="UniProtKB-KW"/>
</dbReference>
<keyword evidence="7" id="KW-1185">Reference proteome</keyword>
<dbReference type="InterPro" id="IPR017911">
    <property type="entry name" value="MacB-like_ATP-bd"/>
</dbReference>
<keyword evidence="6" id="KW-0378">Hydrolase</keyword>
<dbReference type="GO" id="GO:0005524">
    <property type="term" value="F:ATP binding"/>
    <property type="evidence" value="ECO:0007669"/>
    <property type="project" value="UniProtKB-KW"/>
</dbReference>
<evidence type="ECO:0000256" key="4">
    <source>
        <dbReference type="ARBA" id="ARBA00022840"/>
    </source>
</evidence>
<dbReference type="PANTHER" id="PTHR42798:SF7">
    <property type="entry name" value="ALPHA-D-RIBOSE 1-METHYLPHOSPHONATE 5-TRIPHOSPHATE SYNTHASE SUBUNIT PHNL"/>
    <property type="match status" value="1"/>
</dbReference>
<evidence type="ECO:0000256" key="2">
    <source>
        <dbReference type="ARBA" id="ARBA00022448"/>
    </source>
</evidence>
<feature type="domain" description="ABC transporter" evidence="5">
    <location>
        <begin position="5"/>
        <end position="244"/>
    </location>
</feature>